<reference evidence="2" key="1">
    <citation type="journal article" date="2019" name="Int. J. Syst. Evol. Microbiol.">
        <title>The Global Catalogue of Microorganisms (GCM) 10K type strain sequencing project: providing services to taxonomists for standard genome sequencing and annotation.</title>
        <authorList>
            <consortium name="The Broad Institute Genomics Platform"/>
            <consortium name="The Broad Institute Genome Sequencing Center for Infectious Disease"/>
            <person name="Wu L."/>
            <person name="Ma J."/>
        </authorList>
    </citation>
    <scope>NUCLEOTIDE SEQUENCE [LARGE SCALE GENOMIC DNA]</scope>
    <source>
        <strain evidence="2">CCUG 49584</strain>
    </source>
</reference>
<evidence type="ECO:0000313" key="2">
    <source>
        <dbReference type="Proteomes" id="UP001597263"/>
    </source>
</evidence>
<gene>
    <name evidence="1" type="ORF">ACFQ35_18725</name>
</gene>
<keyword evidence="2" id="KW-1185">Reference proteome</keyword>
<comment type="caution">
    <text evidence="1">The sequence shown here is derived from an EMBL/GenBank/DDBJ whole genome shotgun (WGS) entry which is preliminary data.</text>
</comment>
<accession>A0ABW3V7S5</accession>
<sequence>MTAIIVLPPDELTNVSRSSGRRTKSKYVSGVVGWLALRQMTDKMPDMSDRKITDDQIRR</sequence>
<name>A0ABW3V7S5_9HYPH</name>
<protein>
    <recommendedName>
        <fullName evidence="3">CopG family transcriptional regulator</fullName>
    </recommendedName>
</protein>
<evidence type="ECO:0000313" key="1">
    <source>
        <dbReference type="EMBL" id="MFD1229182.1"/>
    </source>
</evidence>
<organism evidence="1 2">
    <name type="scientific">Pseudochrobactrum kiredjianiae</name>
    <dbReference type="NCBI Taxonomy" id="386305"/>
    <lineage>
        <taxon>Bacteria</taxon>
        <taxon>Pseudomonadati</taxon>
        <taxon>Pseudomonadota</taxon>
        <taxon>Alphaproteobacteria</taxon>
        <taxon>Hyphomicrobiales</taxon>
        <taxon>Brucellaceae</taxon>
        <taxon>Pseudochrobactrum</taxon>
    </lineage>
</organism>
<dbReference type="EMBL" id="JBHTMA010000040">
    <property type="protein sequence ID" value="MFD1229182.1"/>
    <property type="molecule type" value="Genomic_DNA"/>
</dbReference>
<dbReference type="Proteomes" id="UP001597263">
    <property type="component" value="Unassembled WGS sequence"/>
</dbReference>
<proteinExistence type="predicted"/>
<evidence type="ECO:0008006" key="3">
    <source>
        <dbReference type="Google" id="ProtNLM"/>
    </source>
</evidence>
<dbReference type="RefSeq" id="WP_289387070.1">
    <property type="nucleotide sequence ID" value="NZ_JAUCBM010000004.1"/>
</dbReference>